<organism evidence="3">
    <name type="scientific">hydrothermal vent metagenome</name>
    <dbReference type="NCBI Taxonomy" id="652676"/>
    <lineage>
        <taxon>unclassified sequences</taxon>
        <taxon>metagenomes</taxon>
        <taxon>ecological metagenomes</taxon>
    </lineage>
</organism>
<evidence type="ECO:0000313" key="3">
    <source>
        <dbReference type="EMBL" id="VAX00069.1"/>
    </source>
</evidence>
<reference evidence="3" key="1">
    <citation type="submission" date="2018-06" db="EMBL/GenBank/DDBJ databases">
        <authorList>
            <person name="Zhirakovskaya E."/>
        </authorList>
    </citation>
    <scope>NUCLEOTIDE SEQUENCE</scope>
</reference>
<name>A0A3B1A2T7_9ZZZZ</name>
<feature type="domain" description="DUF2914" evidence="2">
    <location>
        <begin position="87"/>
        <end position="145"/>
    </location>
</feature>
<dbReference type="Pfam" id="PF11141">
    <property type="entry name" value="DUF2914"/>
    <property type="match status" value="1"/>
</dbReference>
<proteinExistence type="predicted"/>
<sequence>MKRHLQRIGTRTLALLTALIFIAPVTAGAEETATGAETYTPRGSVARAAFTSRIEDREPTDNLVRLPNSADRIYFFSDLRGLDGEIITHRWEYDGQVMAEVKFRVGSGTRWRVYSSKNLLPEWIGKWTVVVLDESGWPLKASMFEYFDASQDATPITPQDTAPVTHKPSPEAPIDEAQGGQ</sequence>
<feature type="region of interest" description="Disordered" evidence="1">
    <location>
        <begin position="152"/>
        <end position="181"/>
    </location>
</feature>
<dbReference type="AlphaFoldDB" id="A0A3B1A2T7"/>
<accession>A0A3B1A2T7</accession>
<evidence type="ECO:0000256" key="1">
    <source>
        <dbReference type="SAM" id="MobiDB-lite"/>
    </source>
</evidence>
<gene>
    <name evidence="3" type="ORF">MNBD_GAMMA20-2238</name>
</gene>
<dbReference type="EMBL" id="UOFU01000189">
    <property type="protein sequence ID" value="VAX00069.1"/>
    <property type="molecule type" value="Genomic_DNA"/>
</dbReference>
<protein>
    <recommendedName>
        <fullName evidence="2">DUF2914 domain-containing protein</fullName>
    </recommendedName>
</protein>
<feature type="compositionally biased region" description="Polar residues" evidence="1">
    <location>
        <begin position="152"/>
        <end position="162"/>
    </location>
</feature>
<dbReference type="InterPro" id="IPR022606">
    <property type="entry name" value="DUF2914"/>
</dbReference>
<evidence type="ECO:0000259" key="2">
    <source>
        <dbReference type="Pfam" id="PF11141"/>
    </source>
</evidence>